<comment type="caution">
    <text evidence="2">The sequence shown here is derived from an EMBL/GenBank/DDBJ whole genome shotgun (WGS) entry which is preliminary data.</text>
</comment>
<evidence type="ECO:0000313" key="2">
    <source>
        <dbReference type="EMBL" id="TVS90327.1"/>
    </source>
</evidence>
<proteinExistence type="predicted"/>
<feature type="region of interest" description="Disordered" evidence="1">
    <location>
        <begin position="1"/>
        <end position="71"/>
    </location>
</feature>
<evidence type="ECO:0000256" key="1">
    <source>
        <dbReference type="SAM" id="MobiDB-lite"/>
    </source>
</evidence>
<dbReference type="AlphaFoldDB" id="A0A557XWB3"/>
<protein>
    <submittedName>
        <fullName evidence="2">Uncharacterized protein</fullName>
    </submittedName>
</protein>
<dbReference type="Proteomes" id="UP000320513">
    <property type="component" value="Unassembled WGS sequence"/>
</dbReference>
<keyword evidence="3" id="KW-1185">Reference proteome</keyword>
<sequence length="71" mass="7510">MSARAGRRGLSDAAPGAPRRHPSATTGRYGSPEVLADRCRAATPRRGARRVTTTDHSPATAHGRPPRPATR</sequence>
<evidence type="ECO:0000313" key="3">
    <source>
        <dbReference type="Proteomes" id="UP000320513"/>
    </source>
</evidence>
<dbReference type="EMBL" id="VMQU01000032">
    <property type="protein sequence ID" value="TVS90327.1"/>
    <property type="molecule type" value="Genomic_DNA"/>
</dbReference>
<accession>A0A557XWB3</accession>
<organism evidence="2 3">
    <name type="scientific">Mycobacterium helveticum</name>
    <dbReference type="NCBI Taxonomy" id="2592811"/>
    <lineage>
        <taxon>Bacteria</taxon>
        <taxon>Bacillati</taxon>
        <taxon>Actinomycetota</taxon>
        <taxon>Actinomycetes</taxon>
        <taxon>Mycobacteriales</taxon>
        <taxon>Mycobacteriaceae</taxon>
        <taxon>Mycobacterium</taxon>
    </lineage>
</organism>
<reference evidence="2 3" key="1">
    <citation type="submission" date="2019-07" db="EMBL/GenBank/DDBJ databases">
        <title>New Mycobacterium species.</title>
        <authorList>
            <person name="Tortoli E."/>
            <person name="Ghielmetti G."/>
            <person name="Friedel U."/>
            <person name="Trovato A."/>
        </authorList>
    </citation>
    <scope>NUCLEOTIDE SEQUENCE [LARGE SCALE GENOMIC DNA]</scope>
    <source>
        <strain evidence="2 3">16-83</strain>
    </source>
</reference>
<name>A0A557XWB3_9MYCO</name>
<gene>
    <name evidence="2" type="ORF">FPZ47_09795</name>
</gene>